<evidence type="ECO:0000313" key="1">
    <source>
        <dbReference type="EMBL" id="KPM85551.1"/>
    </source>
</evidence>
<dbReference type="PATRIC" id="fig|570156.3.peg.366"/>
<reference evidence="1 2" key="1">
    <citation type="submission" date="2015-09" db="EMBL/GenBank/DDBJ databases">
        <title>Draft Genome Sequence of Pseudoalteromonas lipolytica UCD-48B.</title>
        <authorList>
            <person name="Krusor M."/>
            <person name="Coil D.A."/>
            <person name="Lang J.M."/>
            <person name="Eisen J.A."/>
            <person name="Alexiev A."/>
        </authorList>
    </citation>
    <scope>NUCLEOTIDE SEQUENCE [LARGE SCALE GENOMIC DNA]</scope>
    <source>
        <strain evidence="1 2">UCD-48B</strain>
    </source>
</reference>
<sequence length="68" mass="7835">MKFQLVRQKRAPKRVQKVETDISLDFDLNLAFKRLDALTKSSKVKSRISRPINTRAEMIENGGMTIKS</sequence>
<evidence type="ECO:0000313" key="2">
    <source>
        <dbReference type="Proteomes" id="UP000050378"/>
    </source>
</evidence>
<gene>
    <name evidence="1" type="ORF">AOG27_01870</name>
</gene>
<proteinExistence type="predicted"/>
<dbReference type="Proteomes" id="UP000050378">
    <property type="component" value="Unassembled WGS sequence"/>
</dbReference>
<dbReference type="AlphaFoldDB" id="A0A0P7E7E0"/>
<dbReference type="EMBL" id="LJTC01000001">
    <property type="protein sequence ID" value="KPM85551.1"/>
    <property type="molecule type" value="Genomic_DNA"/>
</dbReference>
<dbReference type="RefSeq" id="WP_054551304.1">
    <property type="nucleotide sequence ID" value="NZ_LJTC01000001.1"/>
</dbReference>
<protein>
    <submittedName>
        <fullName evidence="1">Uncharacterized protein</fullName>
    </submittedName>
</protein>
<comment type="caution">
    <text evidence="1">The sequence shown here is derived from an EMBL/GenBank/DDBJ whole genome shotgun (WGS) entry which is preliminary data.</text>
</comment>
<name>A0A0P7E7E0_9GAMM</name>
<organism evidence="1 2">
    <name type="scientific">Pseudoalteromonas lipolytica</name>
    <dbReference type="NCBI Taxonomy" id="570156"/>
    <lineage>
        <taxon>Bacteria</taxon>
        <taxon>Pseudomonadati</taxon>
        <taxon>Pseudomonadota</taxon>
        <taxon>Gammaproteobacteria</taxon>
        <taxon>Alteromonadales</taxon>
        <taxon>Pseudoalteromonadaceae</taxon>
        <taxon>Pseudoalteromonas</taxon>
    </lineage>
</organism>
<accession>A0A0P7E7E0</accession>